<keyword evidence="5 7" id="KW-0378">Hydrolase</keyword>
<dbReference type="Pfam" id="PF16123">
    <property type="entry name" value="HAGH_C"/>
    <property type="match status" value="1"/>
</dbReference>
<evidence type="ECO:0000256" key="4">
    <source>
        <dbReference type="ARBA" id="ARBA00022723"/>
    </source>
</evidence>
<gene>
    <name evidence="7 9" type="primary">gloB</name>
    <name evidence="9" type="ORF">LZC94_11775</name>
</gene>
<dbReference type="EC" id="3.1.2.6" evidence="7"/>
<comment type="subunit">
    <text evidence="7">Monomer.</text>
</comment>
<reference evidence="9 10" key="1">
    <citation type="submission" date="2021-12" db="EMBL/GenBank/DDBJ databases">
        <title>Discovery of the Pendulisporaceae a myxobacterial family with distinct sporulation behavior and unique specialized metabolism.</title>
        <authorList>
            <person name="Garcia R."/>
            <person name="Popoff A."/>
            <person name="Bader C.D."/>
            <person name="Loehr J."/>
            <person name="Walesch S."/>
            <person name="Walt C."/>
            <person name="Boldt J."/>
            <person name="Bunk B."/>
            <person name="Haeckl F.J.F.P.J."/>
            <person name="Gunesch A.P."/>
            <person name="Birkelbach J."/>
            <person name="Nuebel U."/>
            <person name="Pietschmann T."/>
            <person name="Bach T."/>
            <person name="Mueller R."/>
        </authorList>
    </citation>
    <scope>NUCLEOTIDE SEQUENCE [LARGE SCALE GENOMIC DNA]</scope>
    <source>
        <strain evidence="9 10">MSr11954</strain>
    </source>
</reference>
<dbReference type="GO" id="GO:0004416">
    <property type="term" value="F:hydroxyacylglutathione hydrolase activity"/>
    <property type="evidence" value="ECO:0007669"/>
    <property type="project" value="UniProtKB-EC"/>
</dbReference>
<feature type="binding site" evidence="7">
    <location>
        <position position="174"/>
    </location>
    <ligand>
        <name>Zn(2+)</name>
        <dbReference type="ChEBI" id="CHEBI:29105"/>
        <label>2</label>
    </ligand>
</feature>
<comment type="pathway">
    <text evidence="2 7">Secondary metabolite metabolism; methylglyoxal degradation; (R)-lactate from methylglyoxal: step 2/2.</text>
</comment>
<sequence>MKITPIPCLSDNYAYLVECEATGANALVDASEAAPVLKALEARGVRKLGAIWSTHHHFDHVGGNEAVASALGVSEIAGHASDKGRIPGQTRFVEEGEESALGAIRVKTLHIPGHTLGAVAYVLTDDTGAPAVFTGDTLFLAGCGRLFEGTPAMMHTSLSKLAALPPDTRVYCGHEYTQSNLRFAAHVEPGNAKVRARAERASELRARGVETVPGTMAEELETNPFLRVRSEEIRRTLGIPQNASDAEALGAIRAAKDAF</sequence>
<dbReference type="NCBIfam" id="TIGR03413">
    <property type="entry name" value="GSH_gloB"/>
    <property type="match status" value="1"/>
</dbReference>
<feature type="binding site" evidence="7">
    <location>
        <position position="136"/>
    </location>
    <ligand>
        <name>Zn(2+)</name>
        <dbReference type="ChEBI" id="CHEBI:29105"/>
        <label>1</label>
    </ligand>
</feature>
<dbReference type="SUPFAM" id="SSF56281">
    <property type="entry name" value="Metallo-hydrolase/oxidoreductase"/>
    <property type="match status" value="1"/>
</dbReference>
<proteinExistence type="inferred from homology"/>
<feature type="binding site" evidence="7">
    <location>
        <position position="114"/>
    </location>
    <ligand>
        <name>Zn(2+)</name>
        <dbReference type="ChEBI" id="CHEBI:29105"/>
        <label>1</label>
    </ligand>
</feature>
<keyword evidence="10" id="KW-1185">Reference proteome</keyword>
<dbReference type="PANTHER" id="PTHR43705:SF1">
    <property type="entry name" value="HYDROXYACYLGLUTATHIONE HYDROLASE GLOB"/>
    <property type="match status" value="1"/>
</dbReference>
<keyword evidence="4 7" id="KW-0479">Metal-binding</keyword>
<dbReference type="Pfam" id="PF00753">
    <property type="entry name" value="Lactamase_B"/>
    <property type="match status" value="1"/>
</dbReference>
<comment type="cofactor">
    <cofactor evidence="7">
        <name>Zn(2+)</name>
        <dbReference type="ChEBI" id="CHEBI:29105"/>
    </cofactor>
    <text evidence="7">Binds 2 Zn(2+) ions per subunit.</text>
</comment>
<dbReference type="InterPro" id="IPR035680">
    <property type="entry name" value="Clx_II_MBL"/>
</dbReference>
<evidence type="ECO:0000313" key="9">
    <source>
        <dbReference type="EMBL" id="WXB17930.1"/>
    </source>
</evidence>
<evidence type="ECO:0000259" key="8">
    <source>
        <dbReference type="SMART" id="SM00849"/>
    </source>
</evidence>
<evidence type="ECO:0000256" key="7">
    <source>
        <dbReference type="HAMAP-Rule" id="MF_01374"/>
    </source>
</evidence>
<evidence type="ECO:0000313" key="10">
    <source>
        <dbReference type="Proteomes" id="UP001370348"/>
    </source>
</evidence>
<protein>
    <recommendedName>
        <fullName evidence="7">Hydroxyacylglutathione hydrolase</fullName>
        <ecNumber evidence="7">3.1.2.6</ecNumber>
    </recommendedName>
    <alternativeName>
        <fullName evidence="7">Glyoxalase II</fullName>
        <shortName evidence="7">Glx II</shortName>
    </alternativeName>
</protein>
<dbReference type="RefSeq" id="WP_394827572.1">
    <property type="nucleotide sequence ID" value="NZ_CP089984.1"/>
</dbReference>
<dbReference type="InterPro" id="IPR001279">
    <property type="entry name" value="Metallo-B-lactamas"/>
</dbReference>
<evidence type="ECO:0000256" key="1">
    <source>
        <dbReference type="ARBA" id="ARBA00001623"/>
    </source>
</evidence>
<keyword evidence="6 7" id="KW-0862">Zinc</keyword>
<dbReference type="InterPro" id="IPR017782">
    <property type="entry name" value="Hydroxyacylglutathione_Hdrlase"/>
</dbReference>
<dbReference type="EMBL" id="CP089984">
    <property type="protein sequence ID" value="WXB17930.1"/>
    <property type="molecule type" value="Genomic_DNA"/>
</dbReference>
<feature type="binding site" evidence="7">
    <location>
        <position position="59"/>
    </location>
    <ligand>
        <name>Zn(2+)</name>
        <dbReference type="ChEBI" id="CHEBI:29105"/>
        <label>2</label>
    </ligand>
</feature>
<feature type="binding site" evidence="7">
    <location>
        <position position="136"/>
    </location>
    <ligand>
        <name>Zn(2+)</name>
        <dbReference type="ChEBI" id="CHEBI:29105"/>
        <label>2</label>
    </ligand>
</feature>
<dbReference type="Gene3D" id="3.60.15.10">
    <property type="entry name" value="Ribonuclease Z/Hydroxyacylglutathione hydrolase-like"/>
    <property type="match status" value="1"/>
</dbReference>
<evidence type="ECO:0000256" key="2">
    <source>
        <dbReference type="ARBA" id="ARBA00004963"/>
    </source>
</evidence>
<comment type="similarity">
    <text evidence="3 7">Belongs to the metallo-beta-lactamase superfamily. Glyoxalase II family.</text>
</comment>
<accession>A0ABZ2M4Q2</accession>
<dbReference type="Proteomes" id="UP001370348">
    <property type="component" value="Chromosome"/>
</dbReference>
<dbReference type="InterPro" id="IPR050110">
    <property type="entry name" value="Glyoxalase_II_hydrolase"/>
</dbReference>
<feature type="binding site" evidence="7">
    <location>
        <position position="55"/>
    </location>
    <ligand>
        <name>Zn(2+)</name>
        <dbReference type="ChEBI" id="CHEBI:29105"/>
        <label>1</label>
    </ligand>
</feature>
<dbReference type="SMART" id="SM00849">
    <property type="entry name" value="Lactamase_B"/>
    <property type="match status" value="1"/>
</dbReference>
<feature type="binding site" evidence="7">
    <location>
        <position position="60"/>
    </location>
    <ligand>
        <name>Zn(2+)</name>
        <dbReference type="ChEBI" id="CHEBI:29105"/>
        <label>2</label>
    </ligand>
</feature>
<dbReference type="InterPro" id="IPR032282">
    <property type="entry name" value="HAGH_C"/>
</dbReference>
<comment type="function">
    <text evidence="7">Thiolesterase that catalyzes the hydrolysis of S-D-lactoyl-glutathione to form glutathione and D-lactic acid.</text>
</comment>
<feature type="domain" description="Metallo-beta-lactamase" evidence="8">
    <location>
        <begin position="11"/>
        <end position="174"/>
    </location>
</feature>
<dbReference type="PIRSF" id="PIRSF005457">
    <property type="entry name" value="Glx"/>
    <property type="match status" value="1"/>
</dbReference>
<feature type="binding site" evidence="7">
    <location>
        <position position="57"/>
    </location>
    <ligand>
        <name>Zn(2+)</name>
        <dbReference type="ChEBI" id="CHEBI:29105"/>
        <label>1</label>
    </ligand>
</feature>
<evidence type="ECO:0000256" key="6">
    <source>
        <dbReference type="ARBA" id="ARBA00022833"/>
    </source>
</evidence>
<dbReference type="CDD" id="cd07723">
    <property type="entry name" value="hydroxyacylglutathione_hydrolase_MBL-fold"/>
    <property type="match status" value="1"/>
</dbReference>
<evidence type="ECO:0000256" key="3">
    <source>
        <dbReference type="ARBA" id="ARBA00006759"/>
    </source>
</evidence>
<comment type="catalytic activity">
    <reaction evidence="1 7">
        <text>an S-(2-hydroxyacyl)glutathione + H2O = a 2-hydroxy carboxylate + glutathione + H(+)</text>
        <dbReference type="Rhea" id="RHEA:21864"/>
        <dbReference type="ChEBI" id="CHEBI:15377"/>
        <dbReference type="ChEBI" id="CHEBI:15378"/>
        <dbReference type="ChEBI" id="CHEBI:57925"/>
        <dbReference type="ChEBI" id="CHEBI:58896"/>
        <dbReference type="ChEBI" id="CHEBI:71261"/>
        <dbReference type="EC" id="3.1.2.6"/>
    </reaction>
</comment>
<dbReference type="PANTHER" id="PTHR43705">
    <property type="entry name" value="HYDROXYACYLGLUTATHIONE HYDROLASE"/>
    <property type="match status" value="1"/>
</dbReference>
<organism evidence="9 10">
    <name type="scientific">Pendulispora albinea</name>
    <dbReference type="NCBI Taxonomy" id="2741071"/>
    <lineage>
        <taxon>Bacteria</taxon>
        <taxon>Pseudomonadati</taxon>
        <taxon>Myxococcota</taxon>
        <taxon>Myxococcia</taxon>
        <taxon>Myxococcales</taxon>
        <taxon>Sorangiineae</taxon>
        <taxon>Pendulisporaceae</taxon>
        <taxon>Pendulispora</taxon>
    </lineage>
</organism>
<dbReference type="HAMAP" id="MF_01374">
    <property type="entry name" value="Glyoxalase_2"/>
    <property type="match status" value="1"/>
</dbReference>
<dbReference type="InterPro" id="IPR036866">
    <property type="entry name" value="RibonucZ/Hydroxyglut_hydro"/>
</dbReference>
<name>A0ABZ2M4Q2_9BACT</name>
<evidence type="ECO:0000256" key="5">
    <source>
        <dbReference type="ARBA" id="ARBA00022801"/>
    </source>
</evidence>